<dbReference type="Proteomes" id="UP000318509">
    <property type="component" value="Unassembled WGS sequence"/>
</dbReference>
<evidence type="ECO:0000313" key="2">
    <source>
        <dbReference type="Proteomes" id="UP000318509"/>
    </source>
</evidence>
<dbReference type="SUPFAM" id="SSF55729">
    <property type="entry name" value="Acyl-CoA N-acyltransferases (Nat)"/>
    <property type="match status" value="1"/>
</dbReference>
<dbReference type="InterPro" id="IPR016181">
    <property type="entry name" value="Acyl_CoA_acyltransferase"/>
</dbReference>
<dbReference type="Gene3D" id="3.40.630.30">
    <property type="match status" value="1"/>
</dbReference>
<evidence type="ECO:0008006" key="3">
    <source>
        <dbReference type="Google" id="ProtNLM"/>
    </source>
</evidence>
<sequence>MPAGLPAAAAPRVFGVAVTQAVGKVASGRLRVAEALRAGGAYHLLLWVLHKVSAPLGEFGCVAFFARELFGSVPDPDVSPGIAVSWASPDEIDRLVAGYDGARSAETLRERFRRQDRCIIGVDDRGQIVHCRWLATRRAYIPECDVDLVLGPREAYFYDGYTRRALRGRGIDGRIRSTIFQKLRADGFERVYSYVRGDNPVGLKAARRWQQPVTSLWYIRARGLRPLVIGKRTIGLSTFETAGIPPAAQAAASPGRD</sequence>
<protein>
    <recommendedName>
        <fullName evidence="3">GNAT family N-acetyltransferase</fullName>
    </recommendedName>
</protein>
<comment type="caution">
    <text evidence="1">The sequence shown here is derived from an EMBL/GenBank/DDBJ whole genome shotgun (WGS) entry which is preliminary data.</text>
</comment>
<proteinExistence type="predicted"/>
<reference evidence="1 2" key="1">
    <citation type="journal article" date="2019" name="Nat. Microbiol.">
        <title>Mediterranean grassland soil C-N compound turnover is dependent on rainfall and depth, and is mediated by genomically divergent microorganisms.</title>
        <authorList>
            <person name="Diamond S."/>
            <person name="Andeer P.F."/>
            <person name="Li Z."/>
            <person name="Crits-Christoph A."/>
            <person name="Burstein D."/>
            <person name="Anantharaman K."/>
            <person name="Lane K.R."/>
            <person name="Thomas B.C."/>
            <person name="Pan C."/>
            <person name="Northen T.R."/>
            <person name="Banfield J.F."/>
        </authorList>
    </citation>
    <scope>NUCLEOTIDE SEQUENCE [LARGE SCALE GENOMIC DNA]</scope>
    <source>
        <strain evidence="1">NP_3</strain>
    </source>
</reference>
<dbReference type="EMBL" id="VBAK01000116">
    <property type="protein sequence ID" value="TMI89982.1"/>
    <property type="molecule type" value="Genomic_DNA"/>
</dbReference>
<evidence type="ECO:0000313" key="1">
    <source>
        <dbReference type="EMBL" id="TMI89982.1"/>
    </source>
</evidence>
<organism evidence="1 2">
    <name type="scientific">Candidatus Segetimicrobium genomatis</name>
    <dbReference type="NCBI Taxonomy" id="2569760"/>
    <lineage>
        <taxon>Bacteria</taxon>
        <taxon>Bacillati</taxon>
        <taxon>Candidatus Sysuimicrobiota</taxon>
        <taxon>Candidatus Sysuimicrobiia</taxon>
        <taxon>Candidatus Sysuimicrobiales</taxon>
        <taxon>Candidatus Segetimicrobiaceae</taxon>
        <taxon>Candidatus Segetimicrobium</taxon>
    </lineage>
</organism>
<dbReference type="AlphaFoldDB" id="A0A537K3B7"/>
<accession>A0A537K3B7</accession>
<gene>
    <name evidence="1" type="ORF">E6H00_08125</name>
</gene>
<name>A0A537K3B7_9BACT</name>